<organism evidence="1">
    <name type="scientific">Clostridium botulinum</name>
    <dbReference type="NCBI Taxonomy" id="1491"/>
    <lineage>
        <taxon>Bacteria</taxon>
        <taxon>Bacillati</taxon>
        <taxon>Bacillota</taxon>
        <taxon>Clostridia</taxon>
        <taxon>Eubacteriales</taxon>
        <taxon>Clostridiaceae</taxon>
        <taxon>Clostridium</taxon>
    </lineage>
</organism>
<evidence type="ECO:0000313" key="1">
    <source>
        <dbReference type="EMBL" id="APU87358.1"/>
    </source>
</evidence>
<gene>
    <name evidence="1" type="ORF">NPD8_3990</name>
</gene>
<accession>A0A1L7JNK9</accession>
<geneLocation type="plasmid" evidence="1">
    <name>pNPD8_2</name>
</geneLocation>
<dbReference type="AlphaFoldDB" id="A0A1L7JNK9"/>
<sequence>MKHSRKHYLKRFVYYFEKKDFWAVCMCIRGIIEPFKI</sequence>
<dbReference type="EMBL" id="CP015723">
    <property type="protein sequence ID" value="APU87358.1"/>
    <property type="molecule type" value="Genomic_DNA"/>
</dbReference>
<name>A0A1L7JNK9_CLOBO</name>
<proteinExistence type="predicted"/>
<reference evidence="1" key="1">
    <citation type="submission" date="2016-05" db="EMBL/GenBank/DDBJ databases">
        <authorList>
            <person name="Lavstsen T."/>
            <person name="Jespersen J.S."/>
        </authorList>
    </citation>
    <scope>NUCLEOTIDE SEQUENCE</scope>
    <source>
        <strain evidence="1">CDC69096</strain>
        <plasmid evidence="1">pNPD8_2</plasmid>
    </source>
</reference>
<protein>
    <submittedName>
        <fullName evidence="1">Uncharacterized protein</fullName>
    </submittedName>
</protein>
<keyword evidence="1" id="KW-0614">Plasmid</keyword>